<organism evidence="2 3">
    <name type="scientific">Pseudonocardia oroxyli</name>
    <dbReference type="NCBI Taxonomy" id="366584"/>
    <lineage>
        <taxon>Bacteria</taxon>
        <taxon>Bacillati</taxon>
        <taxon>Actinomycetota</taxon>
        <taxon>Actinomycetes</taxon>
        <taxon>Pseudonocardiales</taxon>
        <taxon>Pseudonocardiaceae</taxon>
        <taxon>Pseudonocardia</taxon>
    </lineage>
</organism>
<dbReference type="Proteomes" id="UP000198967">
    <property type="component" value="Unassembled WGS sequence"/>
</dbReference>
<dbReference type="OrthoDB" id="287932at2"/>
<keyword evidence="2" id="KW-0560">Oxidoreductase</keyword>
<dbReference type="GO" id="GO:0004497">
    <property type="term" value="F:monooxygenase activity"/>
    <property type="evidence" value="ECO:0007669"/>
    <property type="project" value="UniProtKB-KW"/>
</dbReference>
<dbReference type="InterPro" id="IPR007138">
    <property type="entry name" value="ABM_dom"/>
</dbReference>
<reference evidence="2 3" key="1">
    <citation type="submission" date="2016-10" db="EMBL/GenBank/DDBJ databases">
        <authorList>
            <person name="de Groot N.N."/>
        </authorList>
    </citation>
    <scope>NUCLEOTIDE SEQUENCE [LARGE SCALE GENOMIC DNA]</scope>
    <source>
        <strain evidence="2 3">CGMCC 4.3143</strain>
    </source>
</reference>
<accession>A0A1G7GAH8</accession>
<dbReference type="AlphaFoldDB" id="A0A1G7GAH8"/>
<protein>
    <submittedName>
        <fullName evidence="2">Antibiotic biosynthesis monooxygenase</fullName>
    </submittedName>
</protein>
<dbReference type="Pfam" id="PF03992">
    <property type="entry name" value="ABM"/>
    <property type="match status" value="1"/>
</dbReference>
<sequence>MLIIAGYLRTEPTDRDAFVADGAKAVSLARSAPGCLDFSLTADTVDPARITIFERWESEDELLAFRGSGPDSGTAARILGADVKRYVIASVEEA</sequence>
<name>A0A1G7GAH8_PSEOR</name>
<dbReference type="PROSITE" id="PS51725">
    <property type="entry name" value="ABM"/>
    <property type="match status" value="1"/>
</dbReference>
<feature type="domain" description="ABM" evidence="1">
    <location>
        <begin position="2"/>
        <end position="94"/>
    </location>
</feature>
<dbReference type="RefSeq" id="WP_093076797.1">
    <property type="nucleotide sequence ID" value="NZ_FNBE01000002.1"/>
</dbReference>
<evidence type="ECO:0000313" key="2">
    <source>
        <dbReference type="EMBL" id="SDE85107.1"/>
    </source>
</evidence>
<evidence type="ECO:0000259" key="1">
    <source>
        <dbReference type="PROSITE" id="PS51725"/>
    </source>
</evidence>
<keyword evidence="3" id="KW-1185">Reference proteome</keyword>
<dbReference type="STRING" id="366584.SAMN05216377_102277"/>
<dbReference type="Gene3D" id="3.30.70.100">
    <property type="match status" value="1"/>
</dbReference>
<gene>
    <name evidence="2" type="ORF">SAMN05216377_102277</name>
</gene>
<keyword evidence="2" id="KW-0503">Monooxygenase</keyword>
<dbReference type="SUPFAM" id="SSF54909">
    <property type="entry name" value="Dimeric alpha+beta barrel"/>
    <property type="match status" value="1"/>
</dbReference>
<dbReference type="InterPro" id="IPR011008">
    <property type="entry name" value="Dimeric_a/b-barrel"/>
</dbReference>
<dbReference type="EMBL" id="FNBE01000002">
    <property type="protein sequence ID" value="SDE85107.1"/>
    <property type="molecule type" value="Genomic_DNA"/>
</dbReference>
<proteinExistence type="predicted"/>
<evidence type="ECO:0000313" key="3">
    <source>
        <dbReference type="Proteomes" id="UP000198967"/>
    </source>
</evidence>